<dbReference type="InterPro" id="IPR052902">
    <property type="entry name" value="ABC-2_transporter"/>
</dbReference>
<keyword evidence="2 5" id="KW-0812">Transmembrane</keyword>
<feature type="transmembrane region" description="Helical" evidence="5">
    <location>
        <begin position="335"/>
        <end position="356"/>
    </location>
</feature>
<feature type="transmembrane region" description="Helical" evidence="5">
    <location>
        <begin position="211"/>
        <end position="237"/>
    </location>
</feature>
<dbReference type="STRING" id="237682.SAMN05421676_10763"/>
<dbReference type="Proteomes" id="UP000199095">
    <property type="component" value="Unassembled WGS sequence"/>
</dbReference>
<dbReference type="EMBL" id="FOHJ01000007">
    <property type="protein sequence ID" value="SET71898.1"/>
    <property type="molecule type" value="Genomic_DNA"/>
</dbReference>
<dbReference type="RefSeq" id="WP_093135629.1">
    <property type="nucleotide sequence ID" value="NZ_FOHJ01000007.1"/>
</dbReference>
<protein>
    <submittedName>
        <fullName evidence="7">ABC-2 type transport system permease protein</fullName>
    </submittedName>
</protein>
<keyword evidence="3 5" id="KW-1133">Transmembrane helix</keyword>
<organism evidence="7 8">
    <name type="scientific">Salinibacillus kushneri</name>
    <dbReference type="NCBI Taxonomy" id="237682"/>
    <lineage>
        <taxon>Bacteria</taxon>
        <taxon>Bacillati</taxon>
        <taxon>Bacillota</taxon>
        <taxon>Bacilli</taxon>
        <taxon>Bacillales</taxon>
        <taxon>Bacillaceae</taxon>
        <taxon>Salinibacillus</taxon>
    </lineage>
</organism>
<keyword evidence="4 5" id="KW-0472">Membrane</keyword>
<dbReference type="PANTHER" id="PTHR43027:SF2">
    <property type="entry name" value="TRANSPORT PERMEASE PROTEIN"/>
    <property type="match status" value="1"/>
</dbReference>
<gene>
    <name evidence="7" type="ORF">SAMN05421676_10763</name>
</gene>
<feature type="transmembrane region" description="Helical" evidence="5">
    <location>
        <begin position="20"/>
        <end position="39"/>
    </location>
</feature>
<evidence type="ECO:0000256" key="2">
    <source>
        <dbReference type="ARBA" id="ARBA00022692"/>
    </source>
</evidence>
<comment type="subcellular location">
    <subcellularLocation>
        <location evidence="1">Membrane</location>
        <topology evidence="1">Multi-pass membrane protein</topology>
    </subcellularLocation>
</comment>
<evidence type="ECO:0000256" key="4">
    <source>
        <dbReference type="ARBA" id="ARBA00023136"/>
    </source>
</evidence>
<dbReference type="Pfam" id="PF12698">
    <property type="entry name" value="ABC2_membrane_3"/>
    <property type="match status" value="1"/>
</dbReference>
<dbReference type="PANTHER" id="PTHR43027">
    <property type="entry name" value="DOXORUBICIN RESISTANCE ABC TRANSPORTER PERMEASE PROTEIN DRRC-RELATED"/>
    <property type="match status" value="1"/>
</dbReference>
<feature type="transmembrane region" description="Helical" evidence="5">
    <location>
        <begin position="249"/>
        <end position="269"/>
    </location>
</feature>
<sequence length="359" mass="40818">MKGMLYAQFKLLLRRPASFLLMTGICLLFAFFFGISSFGKSTLPVYSEMSEKNTEIVMNYLQEADTQNFEQVEKEELLKTVREGDAEAGLFLYEDHYEIVIASETPTKTILEQNIQKAFGDYLQKKRIHSTDVNDSAIMEQLEDSMFSIETKTLTNEDSFVFDAQLQGIFGMSVFFVIYTVAYNVIQILVAKQDKIWDRFILSPVKKWEMYTGILTYAFIIGYIQVVLVFFVMKYGFDVDFYGGFLESLILLIPYVLTIVSLSVLIVAVSKNYQTFNAIISLVAVSLAMIGGSYWPIEIVTNKAMLGLSQIDPITYIMEALKNVTIYGQTLGETMFPISILLLMSVIMMGVGLNLMERR</sequence>
<dbReference type="AlphaFoldDB" id="A0A1I0GNR5"/>
<dbReference type="PROSITE" id="PS51012">
    <property type="entry name" value="ABC_TM2"/>
    <property type="match status" value="1"/>
</dbReference>
<name>A0A1I0GNR5_9BACI</name>
<dbReference type="InterPro" id="IPR013525">
    <property type="entry name" value="ABC2_TM"/>
</dbReference>
<dbReference type="GO" id="GO:0016020">
    <property type="term" value="C:membrane"/>
    <property type="evidence" value="ECO:0007669"/>
    <property type="project" value="UniProtKB-SubCell"/>
</dbReference>
<evidence type="ECO:0000313" key="7">
    <source>
        <dbReference type="EMBL" id="SET71898.1"/>
    </source>
</evidence>
<evidence type="ECO:0000256" key="3">
    <source>
        <dbReference type="ARBA" id="ARBA00022989"/>
    </source>
</evidence>
<dbReference type="InterPro" id="IPR047817">
    <property type="entry name" value="ABC2_TM_bact-type"/>
</dbReference>
<evidence type="ECO:0000259" key="6">
    <source>
        <dbReference type="PROSITE" id="PS51012"/>
    </source>
</evidence>
<feature type="domain" description="ABC transmembrane type-2" evidence="6">
    <location>
        <begin position="131"/>
        <end position="359"/>
    </location>
</feature>
<accession>A0A1I0GNR5</accession>
<dbReference type="GO" id="GO:0140359">
    <property type="term" value="F:ABC-type transporter activity"/>
    <property type="evidence" value="ECO:0007669"/>
    <property type="project" value="InterPro"/>
</dbReference>
<proteinExistence type="predicted"/>
<feature type="transmembrane region" description="Helical" evidence="5">
    <location>
        <begin position="169"/>
        <end position="190"/>
    </location>
</feature>
<keyword evidence="8" id="KW-1185">Reference proteome</keyword>
<dbReference type="OrthoDB" id="266913at2"/>
<evidence type="ECO:0000256" key="5">
    <source>
        <dbReference type="SAM" id="Phobius"/>
    </source>
</evidence>
<evidence type="ECO:0000256" key="1">
    <source>
        <dbReference type="ARBA" id="ARBA00004141"/>
    </source>
</evidence>
<evidence type="ECO:0000313" key="8">
    <source>
        <dbReference type="Proteomes" id="UP000199095"/>
    </source>
</evidence>
<feature type="transmembrane region" description="Helical" evidence="5">
    <location>
        <begin position="276"/>
        <end position="297"/>
    </location>
</feature>
<reference evidence="8" key="1">
    <citation type="submission" date="2016-10" db="EMBL/GenBank/DDBJ databases">
        <authorList>
            <person name="Varghese N."/>
            <person name="Submissions S."/>
        </authorList>
    </citation>
    <scope>NUCLEOTIDE SEQUENCE [LARGE SCALE GENOMIC DNA]</scope>
    <source>
        <strain evidence="8">CGMCC 1.3566</strain>
    </source>
</reference>